<feature type="compositionally biased region" description="Low complexity" evidence="1">
    <location>
        <begin position="309"/>
        <end position="323"/>
    </location>
</feature>
<feature type="compositionally biased region" description="Gly residues" evidence="1">
    <location>
        <begin position="483"/>
        <end position="499"/>
    </location>
</feature>
<feature type="region of interest" description="Disordered" evidence="1">
    <location>
        <begin position="478"/>
        <end position="574"/>
    </location>
</feature>
<feature type="compositionally biased region" description="Low complexity" evidence="1">
    <location>
        <begin position="197"/>
        <end position="225"/>
    </location>
</feature>
<sequence length="574" mass="60503">MPKRIPTPEPGDDEPKYFTVVQPYPLNANWELPHDYITFGRWIAGCIGPEPFFALFYKPSARGQVLLEINREYAHPERLLGEHRWSDFLRNPSQEEAGRVSQIFYSVYNTGRSAQKDGWKRINVADSWFRNWTPINPVIAHPYPPTVWCPLPPEDRTNKPMCRPLPVGVKPPPPPKVAVAAIVPGSATWATQKSTTALPPAQAQAQLRGAWASQAAHATSAAHAANGKGNASKNTQGGKNGKGKGGKAVPATSSAPWHTATAPKGNNIVPVSVGVPGQGPTATTTTLPFPPGLDLPAPPGLTRGGGGTASSYASTSTASTSSADAPFPVLASTGNAKTGLGVAGLTNGLVGISLSPSMEANLYAALGKDAKAALPGLEETSPDPNAYGYVAEWEKMAVLSADSYSSYADAGGEYDYGEYAVTVQGDGEVVASLWDDSDDVERRKAAAADAILCTVHGIICKKGICKEYARILREREREKGRAAGKGGNNNNNGGGGGGGRRNDNGWRKKGANPWDDHDRDDSGSATGSEERSAAPTPPAKKTTNDGWSTTRKSSGNGGTPKKTTNDGWSTVRGR</sequence>
<feature type="compositionally biased region" description="Low complexity" evidence="1">
    <location>
        <begin position="269"/>
        <end position="287"/>
    </location>
</feature>
<organism evidence="2 3">
    <name type="scientific">Mycena metata</name>
    <dbReference type="NCBI Taxonomy" id="1033252"/>
    <lineage>
        <taxon>Eukaryota</taxon>
        <taxon>Fungi</taxon>
        <taxon>Dikarya</taxon>
        <taxon>Basidiomycota</taxon>
        <taxon>Agaricomycotina</taxon>
        <taxon>Agaricomycetes</taxon>
        <taxon>Agaricomycetidae</taxon>
        <taxon>Agaricales</taxon>
        <taxon>Marasmiineae</taxon>
        <taxon>Mycenaceae</taxon>
        <taxon>Mycena</taxon>
    </lineage>
</organism>
<dbReference type="AlphaFoldDB" id="A0AAD7HZK3"/>
<evidence type="ECO:0000313" key="3">
    <source>
        <dbReference type="Proteomes" id="UP001215598"/>
    </source>
</evidence>
<dbReference type="EMBL" id="JARKIB010000151">
    <property type="protein sequence ID" value="KAJ7731641.1"/>
    <property type="molecule type" value="Genomic_DNA"/>
</dbReference>
<dbReference type="Proteomes" id="UP001215598">
    <property type="component" value="Unassembled WGS sequence"/>
</dbReference>
<feature type="compositionally biased region" description="Pro residues" evidence="1">
    <location>
        <begin position="288"/>
        <end position="299"/>
    </location>
</feature>
<feature type="compositionally biased region" description="Basic and acidic residues" evidence="1">
    <location>
        <begin position="514"/>
        <end position="532"/>
    </location>
</feature>
<accession>A0AAD7HZK3</accession>
<feature type="compositionally biased region" description="Polar residues" evidence="1">
    <location>
        <begin position="544"/>
        <end position="554"/>
    </location>
</feature>
<name>A0AAD7HZK3_9AGAR</name>
<reference evidence="2" key="1">
    <citation type="submission" date="2023-03" db="EMBL/GenBank/DDBJ databases">
        <title>Massive genome expansion in bonnet fungi (Mycena s.s.) driven by repeated elements and novel gene families across ecological guilds.</title>
        <authorList>
            <consortium name="Lawrence Berkeley National Laboratory"/>
            <person name="Harder C.B."/>
            <person name="Miyauchi S."/>
            <person name="Viragh M."/>
            <person name="Kuo A."/>
            <person name="Thoen E."/>
            <person name="Andreopoulos B."/>
            <person name="Lu D."/>
            <person name="Skrede I."/>
            <person name="Drula E."/>
            <person name="Henrissat B."/>
            <person name="Morin E."/>
            <person name="Kohler A."/>
            <person name="Barry K."/>
            <person name="LaButti K."/>
            <person name="Morin E."/>
            <person name="Salamov A."/>
            <person name="Lipzen A."/>
            <person name="Mereny Z."/>
            <person name="Hegedus B."/>
            <person name="Baldrian P."/>
            <person name="Stursova M."/>
            <person name="Weitz H."/>
            <person name="Taylor A."/>
            <person name="Grigoriev I.V."/>
            <person name="Nagy L.G."/>
            <person name="Martin F."/>
            <person name="Kauserud H."/>
        </authorList>
    </citation>
    <scope>NUCLEOTIDE SEQUENCE</scope>
    <source>
        <strain evidence="2">CBHHK182m</strain>
    </source>
</reference>
<feature type="region of interest" description="Disordered" evidence="1">
    <location>
        <begin position="193"/>
        <end position="323"/>
    </location>
</feature>
<evidence type="ECO:0000256" key="1">
    <source>
        <dbReference type="SAM" id="MobiDB-lite"/>
    </source>
</evidence>
<evidence type="ECO:0000313" key="2">
    <source>
        <dbReference type="EMBL" id="KAJ7731641.1"/>
    </source>
</evidence>
<comment type="caution">
    <text evidence="2">The sequence shown here is derived from an EMBL/GenBank/DDBJ whole genome shotgun (WGS) entry which is preliminary data.</text>
</comment>
<proteinExistence type="predicted"/>
<protein>
    <submittedName>
        <fullName evidence="2">Uncharacterized protein</fullName>
    </submittedName>
</protein>
<keyword evidence="3" id="KW-1185">Reference proteome</keyword>
<gene>
    <name evidence="2" type="ORF">B0H16DRAFT_201609</name>
</gene>